<gene>
    <name evidence="1" type="ORF">LITE_LOCUS1602</name>
</gene>
<evidence type="ECO:0000313" key="2">
    <source>
        <dbReference type="Proteomes" id="UP001154282"/>
    </source>
</evidence>
<reference evidence="1" key="1">
    <citation type="submission" date="2022-08" db="EMBL/GenBank/DDBJ databases">
        <authorList>
            <person name="Gutierrez-Valencia J."/>
        </authorList>
    </citation>
    <scope>NUCLEOTIDE SEQUENCE</scope>
</reference>
<comment type="caution">
    <text evidence="1">The sequence shown here is derived from an EMBL/GenBank/DDBJ whole genome shotgun (WGS) entry which is preliminary data.</text>
</comment>
<name>A0AAV0GYL7_9ROSI</name>
<proteinExistence type="predicted"/>
<organism evidence="1 2">
    <name type="scientific">Linum tenue</name>
    <dbReference type="NCBI Taxonomy" id="586396"/>
    <lineage>
        <taxon>Eukaryota</taxon>
        <taxon>Viridiplantae</taxon>
        <taxon>Streptophyta</taxon>
        <taxon>Embryophyta</taxon>
        <taxon>Tracheophyta</taxon>
        <taxon>Spermatophyta</taxon>
        <taxon>Magnoliopsida</taxon>
        <taxon>eudicotyledons</taxon>
        <taxon>Gunneridae</taxon>
        <taxon>Pentapetalae</taxon>
        <taxon>rosids</taxon>
        <taxon>fabids</taxon>
        <taxon>Malpighiales</taxon>
        <taxon>Linaceae</taxon>
        <taxon>Linum</taxon>
    </lineage>
</organism>
<keyword evidence="2" id="KW-1185">Reference proteome</keyword>
<dbReference type="Proteomes" id="UP001154282">
    <property type="component" value="Unassembled WGS sequence"/>
</dbReference>
<accession>A0AAV0GYL7</accession>
<evidence type="ECO:0000313" key="1">
    <source>
        <dbReference type="EMBL" id="CAI0377786.1"/>
    </source>
</evidence>
<protein>
    <submittedName>
        <fullName evidence="1">Uncharacterized protein</fullName>
    </submittedName>
</protein>
<sequence>MDLRVLPMFTRSEVGDTWIGVRGTFC</sequence>
<dbReference type="AlphaFoldDB" id="A0AAV0GYL7"/>
<dbReference type="EMBL" id="CAMGYJ010000002">
    <property type="protein sequence ID" value="CAI0377786.1"/>
    <property type="molecule type" value="Genomic_DNA"/>
</dbReference>